<evidence type="ECO:0000313" key="2">
    <source>
        <dbReference type="EMBL" id="RED25437.1"/>
    </source>
</evidence>
<dbReference type="GO" id="GO:0051920">
    <property type="term" value="F:peroxiredoxin activity"/>
    <property type="evidence" value="ECO:0007669"/>
    <property type="project" value="InterPro"/>
</dbReference>
<dbReference type="Pfam" id="PF02627">
    <property type="entry name" value="CMD"/>
    <property type="match status" value="1"/>
</dbReference>
<keyword evidence="2" id="KW-0575">Peroxidase</keyword>
<protein>
    <submittedName>
        <fullName evidence="2">Putative peroxidase-related enzyme</fullName>
    </submittedName>
</protein>
<keyword evidence="3" id="KW-1185">Reference proteome</keyword>
<keyword evidence="2" id="KW-0560">Oxidoreductase</keyword>
<organism evidence="2 3">
    <name type="scientific">Flavobacterium cutihirudinis</name>
    <dbReference type="NCBI Taxonomy" id="1265740"/>
    <lineage>
        <taxon>Bacteria</taxon>
        <taxon>Pseudomonadati</taxon>
        <taxon>Bacteroidota</taxon>
        <taxon>Flavobacteriia</taxon>
        <taxon>Flavobacteriales</taxon>
        <taxon>Flavobacteriaceae</taxon>
        <taxon>Flavobacterium</taxon>
    </lineage>
</organism>
<sequence>MARLTALNPEEVTGKTKDLFNAVQAKLGVVPNMMRTMGNSPAVLEGYLNLSGALSHGKLSAKTGELIALAVSESNSCDYCLAAHTFIGEKLVKADPAVLQAARKGNSDDVKTEAILQLAKTLISKNGLVNDEDVNKAKIAGVSDAEIAETIAHVALNVLTNYFNNVANTEIDFPAVSSLEFQN</sequence>
<proteinExistence type="predicted"/>
<dbReference type="PANTHER" id="PTHR35446:SF3">
    <property type="entry name" value="CMD DOMAIN-CONTAINING PROTEIN"/>
    <property type="match status" value="1"/>
</dbReference>
<dbReference type="InterPro" id="IPR003779">
    <property type="entry name" value="CMD-like"/>
</dbReference>
<accession>A0A3D9FZ87</accession>
<dbReference type="NCBIfam" id="TIGR00778">
    <property type="entry name" value="ahpD_dom"/>
    <property type="match status" value="1"/>
</dbReference>
<dbReference type="SUPFAM" id="SSF69118">
    <property type="entry name" value="AhpD-like"/>
    <property type="match status" value="1"/>
</dbReference>
<dbReference type="Proteomes" id="UP000257004">
    <property type="component" value="Unassembled WGS sequence"/>
</dbReference>
<dbReference type="EMBL" id="QRDQ01000008">
    <property type="protein sequence ID" value="RED25437.1"/>
    <property type="molecule type" value="Genomic_DNA"/>
</dbReference>
<evidence type="ECO:0000259" key="1">
    <source>
        <dbReference type="Pfam" id="PF02627"/>
    </source>
</evidence>
<gene>
    <name evidence="2" type="ORF">BD847_2191</name>
</gene>
<dbReference type="RefSeq" id="WP_115888230.1">
    <property type="nucleotide sequence ID" value="NZ_QRDQ01000008.1"/>
</dbReference>
<dbReference type="InterPro" id="IPR004675">
    <property type="entry name" value="AhpD_core"/>
</dbReference>
<dbReference type="OrthoDB" id="9808310at2"/>
<evidence type="ECO:0000313" key="3">
    <source>
        <dbReference type="Proteomes" id="UP000257004"/>
    </source>
</evidence>
<dbReference type="AlphaFoldDB" id="A0A3D9FZ87"/>
<dbReference type="InterPro" id="IPR029032">
    <property type="entry name" value="AhpD-like"/>
</dbReference>
<dbReference type="PANTHER" id="PTHR35446">
    <property type="entry name" value="SI:CH211-175M2.5"/>
    <property type="match status" value="1"/>
</dbReference>
<name>A0A3D9FZ87_9FLAO</name>
<comment type="caution">
    <text evidence="2">The sequence shown here is derived from an EMBL/GenBank/DDBJ whole genome shotgun (WGS) entry which is preliminary data.</text>
</comment>
<dbReference type="Gene3D" id="1.20.1290.10">
    <property type="entry name" value="AhpD-like"/>
    <property type="match status" value="1"/>
</dbReference>
<feature type="domain" description="Carboxymuconolactone decarboxylase-like" evidence="1">
    <location>
        <begin position="41"/>
        <end position="85"/>
    </location>
</feature>
<reference evidence="2 3" key="1">
    <citation type="submission" date="2018-07" db="EMBL/GenBank/DDBJ databases">
        <title>Genomic Encyclopedia of Archaeal and Bacterial Type Strains, Phase II (KMG-II): from individual species to whole genera.</title>
        <authorList>
            <person name="Goeker M."/>
        </authorList>
    </citation>
    <scope>NUCLEOTIDE SEQUENCE [LARGE SCALE GENOMIC DNA]</scope>
    <source>
        <strain evidence="2 3">DSM 25795</strain>
    </source>
</reference>